<feature type="transmembrane region" description="Helical" evidence="1">
    <location>
        <begin position="52"/>
        <end position="71"/>
    </location>
</feature>
<dbReference type="AlphaFoldDB" id="R2QP31"/>
<sequence>MAIQSKFHMDLSKYEPVGKSGLNKRQKKMILQIIPGLSIIMLFVAFLDLNDFTFWILSFVTGFFLIVPPVLKGLGVWEEYKNKLDFFMKKQDRYYETGQIRRYAAHEFVQKKNVSEADKIGKK</sequence>
<protein>
    <recommendedName>
        <fullName evidence="6">PrgI family protein</fullName>
    </recommendedName>
</protein>
<proteinExistence type="predicted"/>
<keyword evidence="1" id="KW-0472">Membrane</keyword>
<feature type="transmembrane region" description="Helical" evidence="1">
    <location>
        <begin position="29"/>
        <end position="46"/>
    </location>
</feature>
<evidence type="ECO:0000313" key="5">
    <source>
        <dbReference type="Proteomes" id="UP000014148"/>
    </source>
</evidence>
<gene>
    <name evidence="3" type="ORF">I585_02848</name>
    <name evidence="2" type="ORF">UAI_03664</name>
</gene>
<dbReference type="Proteomes" id="UP000014148">
    <property type="component" value="Unassembled WGS sequence"/>
</dbReference>
<evidence type="ECO:0008006" key="6">
    <source>
        <dbReference type="Google" id="ProtNLM"/>
    </source>
</evidence>
<reference evidence="3 5" key="2">
    <citation type="submission" date="2013-03" db="EMBL/GenBank/DDBJ databases">
        <title>The Genome Sequence of Enterococcus malodoratus ATCC_43197 (PacBio/Illumina hybrid assembly).</title>
        <authorList>
            <consortium name="The Broad Institute Genomics Platform"/>
            <consortium name="The Broad Institute Genome Sequencing Center for Infectious Disease"/>
            <person name="Earl A."/>
            <person name="Russ C."/>
            <person name="Gilmore M."/>
            <person name="Surin D."/>
            <person name="Walker B."/>
            <person name="Young S."/>
            <person name="Zeng Q."/>
            <person name="Gargeya S."/>
            <person name="Fitzgerald M."/>
            <person name="Haas B."/>
            <person name="Abouelleil A."/>
            <person name="Allen A.W."/>
            <person name="Alvarado L."/>
            <person name="Arachchi H.M."/>
            <person name="Berlin A.M."/>
            <person name="Chapman S.B."/>
            <person name="Gainer-Dewar J."/>
            <person name="Goldberg J."/>
            <person name="Griggs A."/>
            <person name="Gujja S."/>
            <person name="Hansen M."/>
            <person name="Howarth C."/>
            <person name="Imamovic A."/>
            <person name="Ireland A."/>
            <person name="Larimer J."/>
            <person name="McCowan C."/>
            <person name="Murphy C."/>
            <person name="Pearson M."/>
            <person name="Poon T.W."/>
            <person name="Priest M."/>
            <person name="Roberts A."/>
            <person name="Saif S."/>
            <person name="Shea T."/>
            <person name="Sisk P."/>
            <person name="Sykes S."/>
            <person name="Wortman J."/>
            <person name="Nusbaum C."/>
            <person name="Birren B."/>
        </authorList>
    </citation>
    <scope>NUCLEOTIDE SEQUENCE [LARGE SCALE GENOMIC DNA]</scope>
    <source>
        <strain evidence="3 5">ATCC 43197</strain>
    </source>
</reference>
<dbReference type="Proteomes" id="UP000013783">
    <property type="component" value="Unassembled WGS sequence"/>
</dbReference>
<reference evidence="2 4" key="1">
    <citation type="submission" date="2013-02" db="EMBL/GenBank/DDBJ databases">
        <title>The Genome Sequence of Enterococcus malodoratus ATCC_43197.</title>
        <authorList>
            <consortium name="The Broad Institute Genome Sequencing Platform"/>
            <consortium name="The Broad Institute Genome Sequencing Center for Infectious Disease"/>
            <person name="Earl A.M."/>
            <person name="Gilmore M.S."/>
            <person name="Lebreton F."/>
            <person name="Walker B."/>
            <person name="Young S.K."/>
            <person name="Zeng Q."/>
            <person name="Gargeya S."/>
            <person name="Fitzgerald M."/>
            <person name="Haas B."/>
            <person name="Abouelleil A."/>
            <person name="Alvarado L."/>
            <person name="Arachchi H.M."/>
            <person name="Berlin A.M."/>
            <person name="Chapman S.B."/>
            <person name="Dewar J."/>
            <person name="Goldberg J."/>
            <person name="Griggs A."/>
            <person name="Gujja S."/>
            <person name="Hansen M."/>
            <person name="Howarth C."/>
            <person name="Imamovic A."/>
            <person name="Larimer J."/>
            <person name="McCowan C."/>
            <person name="Murphy C."/>
            <person name="Neiman D."/>
            <person name="Pearson M."/>
            <person name="Priest M."/>
            <person name="Roberts A."/>
            <person name="Saif S."/>
            <person name="Shea T."/>
            <person name="Sisk P."/>
            <person name="Sykes S."/>
            <person name="Wortman J."/>
            <person name="Nusbaum C."/>
            <person name="Birren B."/>
        </authorList>
    </citation>
    <scope>NUCLEOTIDE SEQUENCE [LARGE SCALE GENOMIC DNA]</scope>
    <source>
        <strain evidence="2 4">ATCC 43197</strain>
    </source>
</reference>
<evidence type="ECO:0000313" key="4">
    <source>
        <dbReference type="Proteomes" id="UP000013783"/>
    </source>
</evidence>
<dbReference type="GeneID" id="301216928"/>
<comment type="caution">
    <text evidence="2">The sequence shown here is derived from an EMBL/GenBank/DDBJ whole genome shotgun (WGS) entry which is preliminary data.</text>
</comment>
<keyword evidence="1" id="KW-1133">Transmembrane helix</keyword>
<dbReference type="EMBL" id="ASWA01000003">
    <property type="protein sequence ID" value="EOT67327.1"/>
    <property type="molecule type" value="Genomic_DNA"/>
</dbReference>
<keyword evidence="1" id="KW-0812">Transmembrane</keyword>
<evidence type="ECO:0000313" key="3">
    <source>
        <dbReference type="EMBL" id="EOT67327.1"/>
    </source>
</evidence>
<name>R2QP31_9ENTE</name>
<dbReference type="EMBL" id="AJAK01000026">
    <property type="protein sequence ID" value="EOH73395.1"/>
    <property type="molecule type" value="Genomic_DNA"/>
</dbReference>
<dbReference type="OrthoDB" id="2188677at2"/>
<dbReference type="STRING" id="71451.RV07_GL003392"/>
<dbReference type="RefSeq" id="WP_010742442.1">
    <property type="nucleotide sequence ID" value="NZ_KB946251.1"/>
</dbReference>
<evidence type="ECO:0000313" key="2">
    <source>
        <dbReference type="EMBL" id="EOH73395.1"/>
    </source>
</evidence>
<dbReference type="eggNOG" id="ENOG50307X3">
    <property type="taxonomic scope" value="Bacteria"/>
</dbReference>
<keyword evidence="5" id="KW-1185">Reference proteome</keyword>
<organism evidence="2 4">
    <name type="scientific">Enterococcus malodoratus ATCC 43197</name>
    <dbReference type="NCBI Taxonomy" id="1158601"/>
    <lineage>
        <taxon>Bacteria</taxon>
        <taxon>Bacillati</taxon>
        <taxon>Bacillota</taxon>
        <taxon>Bacilli</taxon>
        <taxon>Lactobacillales</taxon>
        <taxon>Enterococcaceae</taxon>
        <taxon>Enterococcus</taxon>
    </lineage>
</organism>
<dbReference type="PATRIC" id="fig|1158601.3.peg.3638"/>
<evidence type="ECO:0000256" key="1">
    <source>
        <dbReference type="SAM" id="Phobius"/>
    </source>
</evidence>
<accession>R2QP31</accession>